<protein>
    <recommendedName>
        <fullName evidence="3">SprT-like domain-containing protein</fullName>
    </recommendedName>
</protein>
<evidence type="ECO:0008006" key="3">
    <source>
        <dbReference type="Google" id="ProtNLM"/>
    </source>
</evidence>
<dbReference type="EMBL" id="KZ613786">
    <property type="protein sequence ID" value="PMD61622.1"/>
    <property type="molecule type" value="Genomic_DNA"/>
</dbReference>
<organism evidence="1 2">
    <name type="scientific">Hyaloscypha bicolor E</name>
    <dbReference type="NCBI Taxonomy" id="1095630"/>
    <lineage>
        <taxon>Eukaryota</taxon>
        <taxon>Fungi</taxon>
        <taxon>Dikarya</taxon>
        <taxon>Ascomycota</taxon>
        <taxon>Pezizomycotina</taxon>
        <taxon>Leotiomycetes</taxon>
        <taxon>Helotiales</taxon>
        <taxon>Hyaloscyphaceae</taxon>
        <taxon>Hyaloscypha</taxon>
        <taxon>Hyaloscypha bicolor</taxon>
    </lineage>
</organism>
<dbReference type="InParanoid" id="A0A2J6TF39"/>
<name>A0A2J6TF39_9HELO</name>
<dbReference type="GeneID" id="36596547"/>
<dbReference type="AlphaFoldDB" id="A0A2J6TF39"/>
<sequence length="239" mass="27701">MPRSSWISREGGCAGGVENIDRWIPLSHTHEEVQQRLLENESKQRQFAVDYFWNKNLENLNIFPTRHALDSWNVQKYFELFNKIFFFGALTKDFCELKFVEEVGVSREEWHRNSTHEDVEGHTTDPRRHRLCYQGCTKISIFEQKDDVSKATLLRRYLGTLLHEMIHAFIHIYICLSPSCEARTAQLEGSRGHGITWHRLAKAFEEFAENWLGLGLDLGRAEVESELGNGESDLSAVDS</sequence>
<dbReference type="RefSeq" id="XP_024738526.1">
    <property type="nucleotide sequence ID" value="XM_024888471.1"/>
</dbReference>
<gene>
    <name evidence="1" type="ORF">K444DRAFT_720009</name>
</gene>
<dbReference type="STRING" id="1095630.A0A2J6TF39"/>
<evidence type="ECO:0000313" key="1">
    <source>
        <dbReference type="EMBL" id="PMD61622.1"/>
    </source>
</evidence>
<dbReference type="Proteomes" id="UP000235371">
    <property type="component" value="Unassembled WGS sequence"/>
</dbReference>
<reference evidence="1 2" key="1">
    <citation type="submission" date="2016-04" db="EMBL/GenBank/DDBJ databases">
        <title>A degradative enzymes factory behind the ericoid mycorrhizal symbiosis.</title>
        <authorList>
            <consortium name="DOE Joint Genome Institute"/>
            <person name="Martino E."/>
            <person name="Morin E."/>
            <person name="Grelet G."/>
            <person name="Kuo A."/>
            <person name="Kohler A."/>
            <person name="Daghino S."/>
            <person name="Barry K."/>
            <person name="Choi C."/>
            <person name="Cichocki N."/>
            <person name="Clum A."/>
            <person name="Copeland A."/>
            <person name="Hainaut M."/>
            <person name="Haridas S."/>
            <person name="Labutti K."/>
            <person name="Lindquist E."/>
            <person name="Lipzen A."/>
            <person name="Khouja H.-R."/>
            <person name="Murat C."/>
            <person name="Ohm R."/>
            <person name="Olson A."/>
            <person name="Spatafora J."/>
            <person name="Veneault-Fourrey C."/>
            <person name="Henrissat B."/>
            <person name="Grigoriev I."/>
            <person name="Martin F."/>
            <person name="Perotto S."/>
        </authorList>
    </citation>
    <scope>NUCLEOTIDE SEQUENCE [LARGE SCALE GENOMIC DNA]</scope>
    <source>
        <strain evidence="1 2">E</strain>
    </source>
</reference>
<proteinExistence type="predicted"/>
<accession>A0A2J6TF39</accession>
<keyword evidence="2" id="KW-1185">Reference proteome</keyword>
<evidence type="ECO:0000313" key="2">
    <source>
        <dbReference type="Proteomes" id="UP000235371"/>
    </source>
</evidence>
<dbReference type="OrthoDB" id="3529261at2759"/>